<dbReference type="NCBIfam" id="TIGR01569">
    <property type="entry name" value="A_tha_TIGR01569"/>
    <property type="match status" value="1"/>
</dbReference>
<evidence type="ECO:0000259" key="10">
    <source>
        <dbReference type="Pfam" id="PF04535"/>
    </source>
</evidence>
<feature type="region of interest" description="Disordered" evidence="9">
    <location>
        <begin position="1"/>
        <end position="20"/>
    </location>
</feature>
<comment type="caution">
    <text evidence="11">The sequence shown here is derived from an EMBL/GenBank/DDBJ whole genome shotgun (WGS) entry which is preliminary data.</text>
</comment>
<dbReference type="PANTHER" id="PTHR33573">
    <property type="entry name" value="CASP-LIKE PROTEIN 4A4"/>
    <property type="match status" value="1"/>
</dbReference>
<keyword evidence="5 8" id="KW-0812">Transmembrane</keyword>
<keyword evidence="6 8" id="KW-1133">Transmembrane helix</keyword>
<dbReference type="PANTHER" id="PTHR33573:SF46">
    <property type="entry name" value="CASP-LIKE PROTEIN 2A1"/>
    <property type="match status" value="1"/>
</dbReference>
<dbReference type="Gramene" id="arahy.Tifrunner.gnm2.ann2.Ah13g525300.1">
    <property type="protein sequence ID" value="arahy.Tifrunner.gnm2.ann2.Ah13g525300.1-CDS"/>
    <property type="gene ID" value="arahy.Tifrunner.gnm2.ann2.Ah13g525300"/>
</dbReference>
<evidence type="ECO:0000256" key="5">
    <source>
        <dbReference type="ARBA" id="ARBA00022692"/>
    </source>
</evidence>
<comment type="similarity">
    <text evidence="2 8">Belongs to the Casparian strip membrane proteins (CASP) family.</text>
</comment>
<evidence type="ECO:0000256" key="9">
    <source>
        <dbReference type="SAM" id="MobiDB-lite"/>
    </source>
</evidence>
<dbReference type="STRING" id="3818.A0A444ZVV7"/>
<dbReference type="InterPro" id="IPR006702">
    <property type="entry name" value="CASP_dom"/>
</dbReference>
<evidence type="ECO:0000313" key="11">
    <source>
        <dbReference type="EMBL" id="RYR18297.1"/>
    </source>
</evidence>
<evidence type="ECO:0000313" key="12">
    <source>
        <dbReference type="Proteomes" id="UP000289738"/>
    </source>
</evidence>
<reference evidence="11 12" key="1">
    <citation type="submission" date="2019-01" db="EMBL/GenBank/DDBJ databases">
        <title>Sequencing of cultivated peanut Arachis hypogaea provides insights into genome evolution and oil improvement.</title>
        <authorList>
            <person name="Chen X."/>
        </authorList>
    </citation>
    <scope>NUCLEOTIDE SEQUENCE [LARGE SCALE GENOMIC DNA]</scope>
    <source>
        <strain evidence="12">cv. Fuhuasheng</strain>
        <tissue evidence="11">Leaves</tissue>
    </source>
</reference>
<sequence length="209" mass="22589">MEKKENAAASPMGMGGVSSRDEEVACNSTTMRASETCLRLLSIPLCVSALLLMLKNSQQNEYGSVAYTDIAAFRYLVNVNGICAGYSLLSALFIAAMPRHYSTISRAWTFFFLDQVVTYMIVVGGAMSTEVLYLAEYGGAATTWSSACGSFGRFCHKLTASIAITYASVGCYVLLSLMSSYKLFTNYDAPPIRSPITAIHIVAFHASPN</sequence>
<feature type="domain" description="Casparian strip membrane protein" evidence="10">
    <location>
        <begin position="30"/>
        <end position="169"/>
    </location>
</feature>
<dbReference type="GO" id="GO:0005886">
    <property type="term" value="C:plasma membrane"/>
    <property type="evidence" value="ECO:0007669"/>
    <property type="project" value="UniProtKB-SubCell"/>
</dbReference>
<keyword evidence="4 8" id="KW-1003">Cell membrane</keyword>
<gene>
    <name evidence="11" type="ORF">Ahy_B03g062905</name>
</gene>
<evidence type="ECO:0000256" key="4">
    <source>
        <dbReference type="ARBA" id="ARBA00022475"/>
    </source>
</evidence>
<dbReference type="Pfam" id="PF04535">
    <property type="entry name" value="CASP_dom"/>
    <property type="match status" value="1"/>
</dbReference>
<evidence type="ECO:0000256" key="2">
    <source>
        <dbReference type="ARBA" id="ARBA00007651"/>
    </source>
</evidence>
<feature type="transmembrane region" description="Helical" evidence="8">
    <location>
        <begin position="75"/>
        <end position="95"/>
    </location>
</feature>
<feature type="transmembrane region" description="Helical" evidence="8">
    <location>
        <begin position="107"/>
        <end position="127"/>
    </location>
</feature>
<dbReference type="AlphaFoldDB" id="A0A444ZVV7"/>
<evidence type="ECO:0000256" key="1">
    <source>
        <dbReference type="ARBA" id="ARBA00004651"/>
    </source>
</evidence>
<evidence type="ECO:0000256" key="6">
    <source>
        <dbReference type="ARBA" id="ARBA00022989"/>
    </source>
</evidence>
<organism evidence="11 12">
    <name type="scientific">Arachis hypogaea</name>
    <name type="common">Peanut</name>
    <dbReference type="NCBI Taxonomy" id="3818"/>
    <lineage>
        <taxon>Eukaryota</taxon>
        <taxon>Viridiplantae</taxon>
        <taxon>Streptophyta</taxon>
        <taxon>Embryophyta</taxon>
        <taxon>Tracheophyta</taxon>
        <taxon>Spermatophyta</taxon>
        <taxon>Magnoliopsida</taxon>
        <taxon>eudicotyledons</taxon>
        <taxon>Gunneridae</taxon>
        <taxon>Pentapetalae</taxon>
        <taxon>rosids</taxon>
        <taxon>fabids</taxon>
        <taxon>Fabales</taxon>
        <taxon>Fabaceae</taxon>
        <taxon>Papilionoideae</taxon>
        <taxon>50 kb inversion clade</taxon>
        <taxon>dalbergioids sensu lato</taxon>
        <taxon>Dalbergieae</taxon>
        <taxon>Pterocarpus clade</taxon>
        <taxon>Arachis</taxon>
    </lineage>
</organism>
<name>A0A444ZVV7_ARAHY</name>
<dbReference type="InterPro" id="IPR006459">
    <property type="entry name" value="CASP/CASPL"/>
</dbReference>
<dbReference type="Proteomes" id="UP000289738">
    <property type="component" value="Chromosome B03"/>
</dbReference>
<evidence type="ECO:0000256" key="8">
    <source>
        <dbReference type="RuleBase" id="RU361233"/>
    </source>
</evidence>
<keyword evidence="7 8" id="KW-0472">Membrane</keyword>
<keyword evidence="12" id="KW-1185">Reference proteome</keyword>
<comment type="caution">
    <text evidence="8">Lacks conserved residue(s) required for the propagation of feature annotation.</text>
</comment>
<feature type="transmembrane region" description="Helical" evidence="8">
    <location>
        <begin position="158"/>
        <end position="177"/>
    </location>
</feature>
<proteinExistence type="inferred from homology"/>
<protein>
    <recommendedName>
        <fullName evidence="8">CASP-like protein</fullName>
    </recommendedName>
</protein>
<accession>A0A444ZVV7</accession>
<comment type="subcellular location">
    <subcellularLocation>
        <location evidence="1 8">Cell membrane</location>
        <topology evidence="1 8">Multi-pass membrane protein</topology>
    </subcellularLocation>
</comment>
<dbReference type="OrthoDB" id="749363at2759"/>
<dbReference type="EMBL" id="SDMP01000013">
    <property type="protein sequence ID" value="RYR18297.1"/>
    <property type="molecule type" value="Genomic_DNA"/>
</dbReference>
<comment type="subunit">
    <text evidence="3 8">Homodimer and heterodimers.</text>
</comment>
<evidence type="ECO:0000256" key="7">
    <source>
        <dbReference type="ARBA" id="ARBA00023136"/>
    </source>
</evidence>
<evidence type="ECO:0000256" key="3">
    <source>
        <dbReference type="ARBA" id="ARBA00011489"/>
    </source>
</evidence>